<feature type="domain" description="C2H2-type" evidence="9">
    <location>
        <begin position="143"/>
        <end position="167"/>
    </location>
</feature>
<feature type="domain" description="C2H2-type" evidence="9">
    <location>
        <begin position="170"/>
        <end position="197"/>
    </location>
</feature>
<dbReference type="SUPFAM" id="SSF57667">
    <property type="entry name" value="beta-beta-alpha zinc fingers"/>
    <property type="match status" value="5"/>
</dbReference>
<evidence type="ECO:0000313" key="10">
    <source>
        <dbReference type="EMBL" id="CAJ0940470.1"/>
    </source>
</evidence>
<proteinExistence type="predicted"/>
<keyword evidence="3" id="KW-0677">Repeat</keyword>
<feature type="domain" description="C2H2-type" evidence="9">
    <location>
        <begin position="365"/>
        <end position="392"/>
    </location>
</feature>
<feature type="region of interest" description="Disordered" evidence="8">
    <location>
        <begin position="224"/>
        <end position="245"/>
    </location>
</feature>
<evidence type="ECO:0000259" key="9">
    <source>
        <dbReference type="PROSITE" id="PS50157"/>
    </source>
</evidence>
<keyword evidence="6" id="KW-0539">Nucleus</keyword>
<accession>A0ABN9LJC3</accession>
<feature type="domain" description="C2H2-type" evidence="9">
    <location>
        <begin position="62"/>
        <end position="89"/>
    </location>
</feature>
<evidence type="ECO:0000256" key="1">
    <source>
        <dbReference type="ARBA" id="ARBA00004123"/>
    </source>
</evidence>
<dbReference type="SMART" id="SM00355">
    <property type="entry name" value="ZnF_C2H2"/>
    <property type="match status" value="9"/>
</dbReference>
<organism evidence="10 11">
    <name type="scientific">Ranitomeya imitator</name>
    <name type="common">mimic poison frog</name>
    <dbReference type="NCBI Taxonomy" id="111125"/>
    <lineage>
        <taxon>Eukaryota</taxon>
        <taxon>Metazoa</taxon>
        <taxon>Chordata</taxon>
        <taxon>Craniata</taxon>
        <taxon>Vertebrata</taxon>
        <taxon>Euteleostomi</taxon>
        <taxon>Amphibia</taxon>
        <taxon>Batrachia</taxon>
        <taxon>Anura</taxon>
        <taxon>Neobatrachia</taxon>
        <taxon>Hyloidea</taxon>
        <taxon>Dendrobatidae</taxon>
        <taxon>Dendrobatinae</taxon>
        <taxon>Ranitomeya</taxon>
    </lineage>
</organism>
<dbReference type="InterPro" id="IPR013087">
    <property type="entry name" value="Znf_C2H2_type"/>
</dbReference>
<feature type="domain" description="C2H2-type" evidence="9">
    <location>
        <begin position="337"/>
        <end position="364"/>
    </location>
</feature>
<feature type="domain" description="C2H2-type" evidence="9">
    <location>
        <begin position="90"/>
        <end position="112"/>
    </location>
</feature>
<feature type="region of interest" description="Disordered" evidence="8">
    <location>
        <begin position="387"/>
        <end position="417"/>
    </location>
</feature>
<evidence type="ECO:0000256" key="3">
    <source>
        <dbReference type="ARBA" id="ARBA00022737"/>
    </source>
</evidence>
<comment type="subcellular location">
    <subcellularLocation>
        <location evidence="1">Nucleus</location>
    </subcellularLocation>
</comment>
<evidence type="ECO:0000256" key="6">
    <source>
        <dbReference type="ARBA" id="ARBA00023242"/>
    </source>
</evidence>
<name>A0ABN9LJC3_9NEOB</name>
<feature type="domain" description="C2H2-type" evidence="9">
    <location>
        <begin position="117"/>
        <end position="139"/>
    </location>
</feature>
<dbReference type="Proteomes" id="UP001176940">
    <property type="component" value="Unassembled WGS sequence"/>
</dbReference>
<evidence type="ECO:0000256" key="4">
    <source>
        <dbReference type="ARBA" id="ARBA00022771"/>
    </source>
</evidence>
<protein>
    <recommendedName>
        <fullName evidence="9">C2H2-type domain-containing protein</fullName>
    </recommendedName>
</protein>
<evidence type="ECO:0000256" key="8">
    <source>
        <dbReference type="SAM" id="MobiDB-lite"/>
    </source>
</evidence>
<dbReference type="InterPro" id="IPR036236">
    <property type="entry name" value="Znf_C2H2_sf"/>
</dbReference>
<dbReference type="PROSITE" id="PS50157">
    <property type="entry name" value="ZINC_FINGER_C2H2_2"/>
    <property type="match status" value="9"/>
</dbReference>
<evidence type="ECO:0000256" key="2">
    <source>
        <dbReference type="ARBA" id="ARBA00022723"/>
    </source>
</evidence>
<feature type="domain" description="C2H2-type" evidence="9">
    <location>
        <begin position="198"/>
        <end position="225"/>
    </location>
</feature>
<evidence type="ECO:0000256" key="7">
    <source>
        <dbReference type="PROSITE-ProRule" id="PRU00042"/>
    </source>
</evidence>
<reference evidence="10" key="1">
    <citation type="submission" date="2023-07" db="EMBL/GenBank/DDBJ databases">
        <authorList>
            <person name="Stuckert A."/>
        </authorList>
    </citation>
    <scope>NUCLEOTIDE SEQUENCE</scope>
</reference>
<evidence type="ECO:0000313" key="11">
    <source>
        <dbReference type="Proteomes" id="UP001176940"/>
    </source>
</evidence>
<sequence length="417" mass="48727">MTTRAPSEESVSTSEVQPQMVAVRDCEIPAKKIRLKDQEPQCLTCKGVYRCYCSSAKRNKQFVCLDCGKGYNQEGHLLAHQKAHYHKQPHQCSLCEKSFKKPGHLKRHEKTHQVIEYKCRKCQLVFHNTSDLKNHKSTHRKVNMCEKCGEKFMSFQKLMLHMKEAHSPLYDCHLCHQRFRFKTALVNHQREHMKNEVYKCHKCEKVYTKLLYLLKHAKVHFQDQGGDGDLQPTSPPMEPEADESRSPAYIQDVKPLPTQDDGATSWPSEEVPPCIIPPDSVKDHGKKCKKKKKKVHYSEQLLNGLHVEGLFKCKTCKKCFRYRCTLMRHRLSHRQVYVCHDCGKKFGKLLKLFLHHCKHERRRPYKCKFCERSFSFQSLHDLHQHTHNFTKPGPPEAKSSKPSAFPCEKLSPNVRQI</sequence>
<dbReference type="Pfam" id="PF00096">
    <property type="entry name" value="zf-C2H2"/>
    <property type="match status" value="2"/>
</dbReference>
<comment type="caution">
    <text evidence="10">The sequence shown here is derived from an EMBL/GenBank/DDBJ whole genome shotgun (WGS) entry which is preliminary data.</text>
</comment>
<dbReference type="Gene3D" id="3.30.160.60">
    <property type="entry name" value="Classic Zinc Finger"/>
    <property type="match status" value="5"/>
</dbReference>
<gene>
    <name evidence="10" type="ORF">RIMI_LOCUS8610476</name>
</gene>
<keyword evidence="4 7" id="KW-0863">Zinc-finger</keyword>
<keyword evidence="11" id="KW-1185">Reference proteome</keyword>
<dbReference type="PANTHER" id="PTHR24376">
    <property type="entry name" value="ZINC FINGER PROTEIN"/>
    <property type="match status" value="1"/>
</dbReference>
<dbReference type="PROSITE" id="PS00028">
    <property type="entry name" value="ZINC_FINGER_C2H2_1"/>
    <property type="match status" value="9"/>
</dbReference>
<feature type="domain" description="C2H2-type" evidence="9">
    <location>
        <begin position="311"/>
        <end position="333"/>
    </location>
</feature>
<evidence type="ECO:0000256" key="5">
    <source>
        <dbReference type="ARBA" id="ARBA00022833"/>
    </source>
</evidence>
<dbReference type="EMBL" id="CAUEEQ010017221">
    <property type="protein sequence ID" value="CAJ0940470.1"/>
    <property type="molecule type" value="Genomic_DNA"/>
</dbReference>
<keyword evidence="5" id="KW-0862">Zinc</keyword>
<keyword evidence="2" id="KW-0479">Metal-binding</keyword>
<dbReference type="PANTHER" id="PTHR24376:SF245">
    <property type="entry name" value="ZINC FINGER PROTEIN 11"/>
    <property type="match status" value="1"/>
</dbReference>